<dbReference type="InterPro" id="IPR035979">
    <property type="entry name" value="RBD_domain_sf"/>
</dbReference>
<feature type="domain" description="RRM" evidence="3">
    <location>
        <begin position="450"/>
        <end position="536"/>
    </location>
</feature>
<dbReference type="Gene3D" id="3.30.428.10">
    <property type="entry name" value="HIT-like"/>
    <property type="match status" value="1"/>
</dbReference>
<evidence type="ECO:0000259" key="3">
    <source>
        <dbReference type="PROSITE" id="PS50102"/>
    </source>
</evidence>
<organism evidence="4 5">
    <name type="scientific">Cyclotella cryptica</name>
    <dbReference type="NCBI Taxonomy" id="29204"/>
    <lineage>
        <taxon>Eukaryota</taxon>
        <taxon>Sar</taxon>
        <taxon>Stramenopiles</taxon>
        <taxon>Ochrophyta</taxon>
        <taxon>Bacillariophyta</taxon>
        <taxon>Coscinodiscophyceae</taxon>
        <taxon>Thalassiosirophycidae</taxon>
        <taxon>Stephanodiscales</taxon>
        <taxon>Stephanodiscaceae</taxon>
        <taxon>Cyclotella</taxon>
    </lineage>
</organism>
<evidence type="ECO:0000313" key="4">
    <source>
        <dbReference type="EMBL" id="KAL3805039.1"/>
    </source>
</evidence>
<dbReference type="InterPro" id="IPR012677">
    <property type="entry name" value="Nucleotide-bd_a/b_plait_sf"/>
</dbReference>
<proteinExistence type="predicted"/>
<dbReference type="InterPro" id="IPR006768">
    <property type="entry name" value="Cwf19-like_C_dom-1"/>
</dbReference>
<dbReference type="PANTHER" id="PTHR12072">
    <property type="entry name" value="CWF19, CELL CYCLE CONTROL PROTEIN"/>
    <property type="match status" value="1"/>
</dbReference>
<dbReference type="CDD" id="cd00590">
    <property type="entry name" value="RRM_SF"/>
    <property type="match status" value="1"/>
</dbReference>
<reference evidence="4 5" key="1">
    <citation type="journal article" date="2020" name="G3 (Bethesda)">
        <title>Improved Reference Genome for Cyclotella cryptica CCMP332, a Model for Cell Wall Morphogenesis, Salinity Adaptation, and Lipid Production in Diatoms (Bacillariophyta).</title>
        <authorList>
            <person name="Roberts W.R."/>
            <person name="Downey K.M."/>
            <person name="Ruck E.C."/>
            <person name="Traller J.C."/>
            <person name="Alverson A.J."/>
        </authorList>
    </citation>
    <scope>NUCLEOTIDE SEQUENCE [LARGE SCALE GENOMIC DNA]</scope>
    <source>
        <strain evidence="4 5">CCMP332</strain>
    </source>
</reference>
<dbReference type="Gene3D" id="3.30.70.330">
    <property type="match status" value="1"/>
</dbReference>
<feature type="region of interest" description="Disordered" evidence="2">
    <location>
        <begin position="402"/>
        <end position="450"/>
    </location>
</feature>
<dbReference type="PANTHER" id="PTHR12072:SF4">
    <property type="entry name" value="CWF19-LIKE PROTEIN 1"/>
    <property type="match status" value="1"/>
</dbReference>
<dbReference type="InterPro" id="IPR000504">
    <property type="entry name" value="RRM_dom"/>
</dbReference>
<protein>
    <recommendedName>
        <fullName evidence="3">RRM domain-containing protein</fullName>
    </recommendedName>
</protein>
<dbReference type="InterPro" id="IPR036265">
    <property type="entry name" value="HIT-like_sf"/>
</dbReference>
<dbReference type="Pfam" id="PF04677">
    <property type="entry name" value="CwfJ_C_1"/>
    <property type="match status" value="1"/>
</dbReference>
<dbReference type="PROSITE" id="PS50102">
    <property type="entry name" value="RRM"/>
    <property type="match status" value="1"/>
</dbReference>
<gene>
    <name evidence="4" type="ORF">HJC23_003267</name>
</gene>
<dbReference type="GO" id="GO:0003723">
    <property type="term" value="F:RNA binding"/>
    <property type="evidence" value="ECO:0007669"/>
    <property type="project" value="UniProtKB-UniRule"/>
</dbReference>
<name>A0ABD3QXP6_9STRA</name>
<dbReference type="Proteomes" id="UP001516023">
    <property type="component" value="Unassembled WGS sequence"/>
</dbReference>
<dbReference type="InterPro" id="IPR040194">
    <property type="entry name" value="Cwf19-like"/>
</dbReference>
<dbReference type="SUPFAM" id="SSF54928">
    <property type="entry name" value="RNA-binding domain, RBD"/>
    <property type="match status" value="1"/>
</dbReference>
<feature type="compositionally biased region" description="Basic and acidic residues" evidence="2">
    <location>
        <begin position="423"/>
        <end position="442"/>
    </location>
</feature>
<sequence>MTSTKAKILLVGPVQGHLRHLSTKLSTLQKSKAGPFDICFCAGPFFASATDNNNDDEEKVNETHELATGSLSFDIPVVFVDAGPHGVPEALLRDAKLGRKGDVHEIEINDDNDDNADDNIVVPEGMSRLAPNLYQLLGTNDGDRVADILRVPLPLSDAKPEDVATNGLSLTVGFLGPNIRMPCPTFQQKAKHASFLGCDVLISSEWGQGMLSPQGGALASADRMALNHGDTVEEGSYDVAELVCACRPRYHLAPGPLVTVSNNDEEGDQETTTAVIERRNKFVASFPYRYPPTTGGSNDGLGGHAGRFLALGCVSSPSVAKALGKPFKFIHAIGVVPLAHMNAEERMIAREAESVVDCPYTDASYHVDENLITTKTFTNAEWNGGGLSEARARRIAQEDMARTMSGGDAGGAFRWQQRPRKRMREDDTNNGREKAEEERQSIEENNPNNTSLFLHGLHRDPGGSLTMDVLMDAFRPFGCVNVRFPKARVNPMGGVNAPSYAFLDFKSHEEASQCLADLKGEVVIRNIMLTLKWSSSQSNPNIREHLPQGFTGVPPPPPPKRKNRLTEAEAADSTTLFLRLPPTIDSSAYPAELETLRLLAQRAMEDELNVGIPLDSPDRITAVDEPALRVTVRQPDAERNYGFLGFDSHTAALTTLISLTGNEDDGVVSGEKLAMIIGNVDGAIASSQGRDASHLEGVTLYWAKGGQPKTDGGENGGNHGLHFNKRHFPPDSRTDCWFCLASPTCEKHLIVAVYDECYVAMPKGAVNDFHALIVPVDHKQQGALVDRKLAPEIDDIKTKLRLHARQVLQKDLFVFERSIQTKGGYHTHVQCIPVDAGSGPSIQSKMLEMAVYAGFQLKEITSDLGLGALVDDFSGGYFYAEIPLPGGGHDFRRFIYHAGEGGNEKVNSGTVPLQFGREVLAAVMENPDIGQWKACVMSQEKESDLTIAFRKSLASV</sequence>
<evidence type="ECO:0000256" key="1">
    <source>
        <dbReference type="PROSITE-ProRule" id="PRU00176"/>
    </source>
</evidence>
<evidence type="ECO:0000256" key="2">
    <source>
        <dbReference type="SAM" id="MobiDB-lite"/>
    </source>
</evidence>
<keyword evidence="5" id="KW-1185">Reference proteome</keyword>
<evidence type="ECO:0000313" key="5">
    <source>
        <dbReference type="Proteomes" id="UP001516023"/>
    </source>
</evidence>
<accession>A0ABD3QXP6</accession>
<dbReference type="AlphaFoldDB" id="A0ABD3QXP6"/>
<comment type="caution">
    <text evidence="4">The sequence shown here is derived from an EMBL/GenBank/DDBJ whole genome shotgun (WGS) entry which is preliminary data.</text>
</comment>
<dbReference type="SUPFAM" id="SSF54197">
    <property type="entry name" value="HIT-like"/>
    <property type="match status" value="1"/>
</dbReference>
<keyword evidence="1" id="KW-0694">RNA-binding</keyword>
<dbReference type="EMBL" id="JABMIG020000004">
    <property type="protein sequence ID" value="KAL3805039.1"/>
    <property type="molecule type" value="Genomic_DNA"/>
</dbReference>